<evidence type="ECO:0000313" key="3">
    <source>
        <dbReference type="Proteomes" id="UP000203066"/>
    </source>
</evidence>
<organism evidence="2 3">
    <name type="scientific">Leptopilina boulardi filamentous virus</name>
    <dbReference type="NCBI Taxonomy" id="552509"/>
    <lineage>
        <taxon>Viruses</taxon>
        <taxon>Viruses incertae sedis</taxon>
        <taxon>Naldaviricetes</taxon>
        <taxon>Lefavirales</taxon>
        <taxon>Filamentoviridae</taxon>
        <taxon>Alphafilamentovirus</taxon>
        <taxon>Alphafilamentovirus leboulardi</taxon>
    </lineage>
</organism>
<reference evidence="2 3" key="1">
    <citation type="journal article" date="2016" name="Genome Biol. Evol.">
        <title>Genome Sequencing of the Behavior Manipulating Virus LbFV Reveals a Possible New Virus Family.</title>
        <authorList>
            <person name="Lepetit D."/>
            <person name="Gillet B."/>
            <person name="Hughes S."/>
            <person name="Kraaijeveld K."/>
            <person name="Varaldi J."/>
        </authorList>
    </citation>
    <scope>NUCLEOTIDE SEQUENCE [LARGE SCALE GENOMIC DNA]</scope>
    <source>
        <strain evidence="2">Valence Gotheron</strain>
    </source>
</reference>
<dbReference type="Proteomes" id="UP000203066">
    <property type="component" value="Segment"/>
</dbReference>
<feature type="transmembrane region" description="Helical" evidence="1">
    <location>
        <begin position="44"/>
        <end position="62"/>
    </location>
</feature>
<gene>
    <name evidence="2" type="ORF">LbFV_ORF23</name>
</gene>
<keyword evidence="1" id="KW-0812">Transmembrane</keyword>
<name>A0A1S5YD27_9VIRU</name>
<accession>A0A1S5YD27</accession>
<sequence length="75" mass="8495">MDSKYNLLNPNCSNIKKHVMILSFVIVIVSILLTINYIRITTSISTAILSVFLITVSLLLAYSTWKMPKPFSCEE</sequence>
<evidence type="ECO:0000256" key="1">
    <source>
        <dbReference type="SAM" id="Phobius"/>
    </source>
</evidence>
<keyword evidence="1" id="KW-1133">Transmembrane helix</keyword>
<dbReference type="KEGG" id="vg:31050500"/>
<keyword evidence="1" id="KW-0472">Membrane</keyword>
<protein>
    <submittedName>
        <fullName evidence="2">Uncharacterized protein</fullName>
    </submittedName>
</protein>
<keyword evidence="3" id="KW-1185">Reference proteome</keyword>
<dbReference type="EMBL" id="KY009685">
    <property type="protein sequence ID" value="AQQ79943.1"/>
    <property type="molecule type" value="Genomic_DNA"/>
</dbReference>
<dbReference type="RefSeq" id="YP_009345627.1">
    <property type="nucleotide sequence ID" value="NC_033778.1"/>
</dbReference>
<feature type="transmembrane region" description="Helical" evidence="1">
    <location>
        <begin position="20"/>
        <end position="38"/>
    </location>
</feature>
<proteinExistence type="predicted"/>
<evidence type="ECO:0000313" key="2">
    <source>
        <dbReference type="EMBL" id="AQQ79943.1"/>
    </source>
</evidence>
<dbReference type="GeneID" id="31050500"/>